<protein>
    <submittedName>
        <fullName evidence="1">Uncharacterized protein</fullName>
    </submittedName>
</protein>
<evidence type="ECO:0000313" key="3">
    <source>
        <dbReference type="Proteomes" id="UP000054075"/>
    </source>
</evidence>
<evidence type="ECO:0000313" key="2">
    <source>
        <dbReference type="EMBL" id="EDP46467.1"/>
    </source>
</evidence>
<reference evidence="1 3" key="2">
    <citation type="submission" date="2007-10" db="EMBL/GenBank/DDBJ databases">
        <authorList>
            <person name="Myers G.S."/>
        </authorList>
    </citation>
    <scope>NUCLEOTIDE SEQUENCE [LARGE SCALE GENOMIC DNA]</scope>
</reference>
<evidence type="ECO:0000313" key="1">
    <source>
        <dbReference type="EMBL" id="EDP46403.1"/>
    </source>
</evidence>
<dbReference type="EMBL" id="AAQJ02000001">
    <property type="protein sequence ID" value="EDP46467.1"/>
    <property type="molecule type" value="Genomic_DNA"/>
</dbReference>
<comment type="caution">
    <text evidence="1">The sequence shown here is derived from an EMBL/GenBank/DDBJ whole genome shotgun (WGS) entry which is preliminary data.</text>
</comment>
<accession>A8PK14</accession>
<dbReference type="AlphaFoldDB" id="A8PK14"/>
<reference evidence="1 3" key="1">
    <citation type="submission" date="2006-04" db="EMBL/GenBank/DDBJ databases">
        <authorList>
            <person name="Seshadri R."/>
            <person name="Federici B.A."/>
        </authorList>
    </citation>
    <scope>NUCLEOTIDE SEQUENCE [LARGE SCALE GENOMIC DNA]</scope>
</reference>
<proteinExistence type="predicted"/>
<dbReference type="Proteomes" id="UP000054075">
    <property type="component" value="Unassembled WGS sequence"/>
</dbReference>
<dbReference type="OrthoDB" id="5639991at2"/>
<gene>
    <name evidence="1" type="ORF">RICGR_0004</name>
    <name evidence="2" type="ORF">RICGR_1538</name>
</gene>
<sequence>MPETSLDEFKVSEVTWGEIKKVIKETNVELFNCIQKIKLQKKPNFIKVVYPYGSTLVNNGELSVYSYVKKTNVSISLVNSSLKDKLSYASVPLGLLLNKAIEVYCPFNKNRVIPLKLLMPGQLFGLQEIMQTIYDYKEKPNFSINSGARSIFLVPKIANKGGYSRLKKYLNMQLDPPISLSDHWGIFTSISNHPNYINQWNNQVLFFTKSWFEEVNCTNPNWFPFFNFLSKAYHNQLTPGYSNFYNFELTWQEFMTAIGCRNLKPRPYILSTAKHLLAIAVGLLPGFSSANLEQIIAPTKILKEIFIDIYKLKYLPTIMHPSYFNIQKNTPLYYSLSFPSILEGLPMNKEPRDILTDQRELKILFDTIKNNSSHYKQKFPRICQLFDTVNYNFYHNNIDAYKEIGIALEITKGASDLLWDQSLFPNKDFCYTSSFLNGCIKISKK</sequence>
<keyword evidence="3" id="KW-1185">Reference proteome</keyword>
<dbReference type="eggNOG" id="ENOG5033Y0J">
    <property type="taxonomic scope" value="Bacteria"/>
</dbReference>
<dbReference type="EMBL" id="AAQJ02000001">
    <property type="protein sequence ID" value="EDP46403.1"/>
    <property type="molecule type" value="Genomic_DNA"/>
</dbReference>
<name>A8PK14_9COXI</name>
<organism evidence="1 3">
    <name type="scientific">Rickettsiella grylli</name>
    <dbReference type="NCBI Taxonomy" id="59196"/>
    <lineage>
        <taxon>Bacteria</taxon>
        <taxon>Pseudomonadati</taxon>
        <taxon>Pseudomonadota</taxon>
        <taxon>Gammaproteobacteria</taxon>
        <taxon>Legionellales</taxon>
        <taxon>Coxiellaceae</taxon>
        <taxon>Rickettsiella</taxon>
    </lineage>
</organism>
<dbReference type="RefSeq" id="WP_006035382.1">
    <property type="nucleotide sequence ID" value="NZ_AAQJ02000001.1"/>
</dbReference>